<dbReference type="HOGENOM" id="CLU_174771_2_0_7"/>
<dbReference type="AlphaFoldDB" id="B5EIY0"/>
<dbReference type="OrthoDB" id="5398628at2"/>
<keyword evidence="3" id="KW-1185">Reference proteome</keyword>
<dbReference type="Proteomes" id="UP000008825">
    <property type="component" value="Chromosome"/>
</dbReference>
<evidence type="ECO:0000313" key="2">
    <source>
        <dbReference type="EMBL" id="ACH39935.1"/>
    </source>
</evidence>
<feature type="chain" id="PRO_5002829922" evidence="1">
    <location>
        <begin position="23"/>
        <end position="90"/>
    </location>
</feature>
<reference evidence="2 3" key="2">
    <citation type="journal article" date="2010" name="BMC Genomics">
        <title>The genome of Geobacter bemidjiensis, exemplar for the subsurface clade of Geobacter species that predominate in Fe(III)-reducing subsurface environments.</title>
        <authorList>
            <person name="Aklujkar M."/>
            <person name="Young N.D."/>
            <person name="Holmes D."/>
            <person name="Chavan M."/>
            <person name="Risso C."/>
            <person name="Kiss H.E."/>
            <person name="Han C.S."/>
            <person name="Land M.L."/>
            <person name="Lovley D.R."/>
        </authorList>
    </citation>
    <scope>NUCLEOTIDE SEQUENCE [LARGE SCALE GENOMIC DNA]</scope>
    <source>
        <strain evidence="3">ATCC BAA-1014 / DSM 16622 / JCM 12645 / Bem</strain>
    </source>
</reference>
<accession>B5EIY0</accession>
<keyword evidence="1" id="KW-0732">Signal</keyword>
<dbReference type="STRING" id="404380.Gbem_2932"/>
<gene>
    <name evidence="2" type="ordered locus">Gbem_2932</name>
</gene>
<dbReference type="RefSeq" id="WP_012531360.1">
    <property type="nucleotide sequence ID" value="NC_011146.1"/>
</dbReference>
<organism evidence="2 3">
    <name type="scientific">Citrifermentans bemidjiense (strain ATCC BAA-1014 / DSM 16622 / JCM 12645 / Bem)</name>
    <name type="common">Geobacter bemidjiensis</name>
    <dbReference type="NCBI Taxonomy" id="404380"/>
    <lineage>
        <taxon>Bacteria</taxon>
        <taxon>Pseudomonadati</taxon>
        <taxon>Thermodesulfobacteriota</taxon>
        <taxon>Desulfuromonadia</taxon>
        <taxon>Geobacterales</taxon>
        <taxon>Geobacteraceae</taxon>
        <taxon>Citrifermentans</taxon>
    </lineage>
</organism>
<sequence>MKKAALVVMAAFVMTNSSLTFAMEDMKKNECLTISKNCKDEVDSIQQKITKLNAEIKKGTKVYTPEELKALHQKLKDINAALQSLNKPGK</sequence>
<dbReference type="EMBL" id="CP001124">
    <property type="protein sequence ID" value="ACH39935.1"/>
    <property type="molecule type" value="Genomic_DNA"/>
</dbReference>
<proteinExistence type="predicted"/>
<name>B5EIY0_CITBB</name>
<feature type="signal peptide" evidence="1">
    <location>
        <begin position="1"/>
        <end position="22"/>
    </location>
</feature>
<dbReference type="KEGG" id="gbm:Gbem_2932"/>
<evidence type="ECO:0000313" key="3">
    <source>
        <dbReference type="Proteomes" id="UP000008825"/>
    </source>
</evidence>
<protein>
    <submittedName>
        <fullName evidence="2">Uncharacterized protein</fullName>
    </submittedName>
</protein>
<evidence type="ECO:0000256" key="1">
    <source>
        <dbReference type="SAM" id="SignalP"/>
    </source>
</evidence>
<reference evidence="2 3" key="1">
    <citation type="submission" date="2008-07" db="EMBL/GenBank/DDBJ databases">
        <title>Complete sequence of Geobacter bemidjiensis BEM.</title>
        <authorList>
            <consortium name="US DOE Joint Genome Institute"/>
            <person name="Lucas S."/>
            <person name="Copeland A."/>
            <person name="Lapidus A."/>
            <person name="Glavina del Rio T."/>
            <person name="Dalin E."/>
            <person name="Tice H."/>
            <person name="Bruce D."/>
            <person name="Goodwin L."/>
            <person name="Pitluck S."/>
            <person name="Kiss H."/>
            <person name="Brettin T."/>
            <person name="Detter J.C."/>
            <person name="Han C."/>
            <person name="Kuske C.R."/>
            <person name="Schmutz J."/>
            <person name="Larimer F."/>
            <person name="Land M."/>
            <person name="Hauser L."/>
            <person name="Kyrpides N."/>
            <person name="Lykidis A."/>
            <person name="Lovley D."/>
            <person name="Richardson P."/>
        </authorList>
    </citation>
    <scope>NUCLEOTIDE SEQUENCE [LARGE SCALE GENOMIC DNA]</scope>
    <source>
        <strain evidence="3">ATCC BAA-1014 / DSM 16622 / JCM 12645 / Bem</strain>
    </source>
</reference>